<dbReference type="SUPFAM" id="SSF51419">
    <property type="entry name" value="PLP-binding barrel"/>
    <property type="match status" value="1"/>
</dbReference>
<accession>A0A0J6V9I0</accession>
<dbReference type="STRING" id="37916.MCHLDSM_06765"/>
<dbReference type="PATRIC" id="fig|37916.4.peg.6782"/>
<comment type="caution">
    <text evidence="1">The sequence shown here is derived from an EMBL/GenBank/DDBJ whole genome shotgun (WGS) entry which is preliminary data.</text>
</comment>
<dbReference type="AlphaFoldDB" id="A0A0J6V9I0"/>
<dbReference type="RefSeq" id="WP_048473720.1">
    <property type="nucleotide sequence ID" value="NZ_JYNL01000069.1"/>
</dbReference>
<gene>
    <name evidence="1" type="ORF">MCHLDSM_06765</name>
</gene>
<name>A0A0J6V9I0_9MYCO</name>
<sequence>MAVLDLPRPAHRLPSSIRCIRRILPTAACGIPARALGDPAVAAWVRAHGITVIVCGDDEVEQVGRLGIRPEHVVLRCGLSTATIGNAVGAGVVRFIVAADRHVDVLTGTGRPGIGVYIDEQGPGVIGERRIDVIGLHADVDDSDGALEWGVAAERMLCRMSVLRTCGLALGRISLAGGDAGAWVYGTGATSRAATAVDDALTEGCARWRLPRPAVLLGPRVA</sequence>
<evidence type="ECO:0000313" key="1">
    <source>
        <dbReference type="EMBL" id="KMO67515.1"/>
    </source>
</evidence>
<reference evidence="1 2" key="1">
    <citation type="journal article" date="2015" name="Genome Biol. Evol.">
        <title>Characterization of Three Mycobacterium spp. with Potential Use in Bioremediation by Genome Sequencing and Comparative Genomics.</title>
        <authorList>
            <person name="Das S."/>
            <person name="Pettersson B.M."/>
            <person name="Behra P.R."/>
            <person name="Ramesh M."/>
            <person name="Dasgupta S."/>
            <person name="Bhattacharya A."/>
            <person name="Kirsebom L.A."/>
        </authorList>
    </citation>
    <scope>NUCLEOTIDE SEQUENCE [LARGE SCALE GENOMIC DNA]</scope>
    <source>
        <strain evidence="1 2">DSM 43826</strain>
    </source>
</reference>
<evidence type="ECO:0000313" key="2">
    <source>
        <dbReference type="Proteomes" id="UP000036513"/>
    </source>
</evidence>
<dbReference type="SMR" id="A0A0J6V9I0"/>
<evidence type="ECO:0008006" key="3">
    <source>
        <dbReference type="Google" id="ProtNLM"/>
    </source>
</evidence>
<organism evidence="1 2">
    <name type="scientific">Mycolicibacterium chlorophenolicum</name>
    <dbReference type="NCBI Taxonomy" id="37916"/>
    <lineage>
        <taxon>Bacteria</taxon>
        <taxon>Bacillati</taxon>
        <taxon>Actinomycetota</taxon>
        <taxon>Actinomycetes</taxon>
        <taxon>Mycobacteriales</taxon>
        <taxon>Mycobacteriaceae</taxon>
        <taxon>Mycolicibacterium</taxon>
    </lineage>
</organism>
<dbReference type="Proteomes" id="UP000036513">
    <property type="component" value="Unassembled WGS sequence"/>
</dbReference>
<proteinExistence type="predicted"/>
<protein>
    <recommendedName>
        <fullName evidence="3">Diaminopimelate decarboxylase</fullName>
    </recommendedName>
</protein>
<dbReference type="InterPro" id="IPR029066">
    <property type="entry name" value="PLP-binding_barrel"/>
</dbReference>
<keyword evidence="2" id="KW-1185">Reference proteome</keyword>
<dbReference type="EMBL" id="JYNL01000069">
    <property type="protein sequence ID" value="KMO67515.1"/>
    <property type="molecule type" value="Genomic_DNA"/>
</dbReference>